<keyword evidence="3" id="KW-0808">Transferase</keyword>
<dbReference type="InterPro" id="IPR013216">
    <property type="entry name" value="Methyltransf_11"/>
</dbReference>
<evidence type="ECO:0000313" key="3">
    <source>
        <dbReference type="EMBL" id="MFC4361795.1"/>
    </source>
</evidence>
<comment type="caution">
    <text evidence="3">The sequence shown here is derived from an EMBL/GenBank/DDBJ whole genome shotgun (WGS) entry which is preliminary data.</text>
</comment>
<evidence type="ECO:0000256" key="1">
    <source>
        <dbReference type="SAM" id="MobiDB-lite"/>
    </source>
</evidence>
<dbReference type="Pfam" id="PF08241">
    <property type="entry name" value="Methyltransf_11"/>
    <property type="match status" value="1"/>
</dbReference>
<feature type="domain" description="Methyltransferase type 11" evidence="2">
    <location>
        <begin position="94"/>
        <end position="151"/>
    </location>
</feature>
<organism evidence="3 4">
    <name type="scientific">Simiduia curdlanivorans</name>
    <dbReference type="NCBI Taxonomy" id="1492769"/>
    <lineage>
        <taxon>Bacteria</taxon>
        <taxon>Pseudomonadati</taxon>
        <taxon>Pseudomonadota</taxon>
        <taxon>Gammaproteobacteria</taxon>
        <taxon>Cellvibrionales</taxon>
        <taxon>Cellvibrionaceae</taxon>
        <taxon>Simiduia</taxon>
    </lineage>
</organism>
<protein>
    <submittedName>
        <fullName evidence="3">Class I SAM-dependent methyltransferase</fullName>
        <ecNumber evidence="3">2.1.1.-</ecNumber>
    </submittedName>
</protein>
<evidence type="ECO:0000313" key="4">
    <source>
        <dbReference type="Proteomes" id="UP001595840"/>
    </source>
</evidence>
<reference evidence="4" key="1">
    <citation type="journal article" date="2019" name="Int. J. Syst. Evol. Microbiol.">
        <title>The Global Catalogue of Microorganisms (GCM) 10K type strain sequencing project: providing services to taxonomists for standard genome sequencing and annotation.</title>
        <authorList>
            <consortium name="The Broad Institute Genomics Platform"/>
            <consortium name="The Broad Institute Genome Sequencing Center for Infectious Disease"/>
            <person name="Wu L."/>
            <person name="Ma J."/>
        </authorList>
    </citation>
    <scope>NUCLEOTIDE SEQUENCE [LARGE SCALE GENOMIC DNA]</scope>
    <source>
        <strain evidence="4">CECT 8570</strain>
    </source>
</reference>
<dbReference type="GO" id="GO:0008168">
    <property type="term" value="F:methyltransferase activity"/>
    <property type="evidence" value="ECO:0007669"/>
    <property type="project" value="UniProtKB-KW"/>
</dbReference>
<keyword evidence="4" id="KW-1185">Reference proteome</keyword>
<evidence type="ECO:0000259" key="2">
    <source>
        <dbReference type="Pfam" id="PF08241"/>
    </source>
</evidence>
<dbReference type="Gene3D" id="3.40.50.150">
    <property type="entry name" value="Vaccinia Virus protein VP39"/>
    <property type="match status" value="1"/>
</dbReference>
<dbReference type="RefSeq" id="WP_290263789.1">
    <property type="nucleotide sequence ID" value="NZ_JAUFQG010000006.1"/>
</dbReference>
<accession>A0ABV8V3G1</accession>
<dbReference type="EC" id="2.1.1.-" evidence="3"/>
<proteinExistence type="predicted"/>
<feature type="region of interest" description="Disordered" evidence="1">
    <location>
        <begin position="270"/>
        <end position="293"/>
    </location>
</feature>
<keyword evidence="3" id="KW-0489">Methyltransferase</keyword>
<gene>
    <name evidence="3" type="ORF">ACFOX3_05740</name>
</gene>
<name>A0ABV8V3G1_9GAMM</name>
<dbReference type="SUPFAM" id="SSF53335">
    <property type="entry name" value="S-adenosyl-L-methionine-dependent methyltransferases"/>
    <property type="match status" value="1"/>
</dbReference>
<dbReference type="InterPro" id="IPR029063">
    <property type="entry name" value="SAM-dependent_MTases_sf"/>
</dbReference>
<dbReference type="GO" id="GO:0032259">
    <property type="term" value="P:methylation"/>
    <property type="evidence" value="ECO:0007669"/>
    <property type="project" value="UniProtKB-KW"/>
</dbReference>
<dbReference type="EMBL" id="JBHSCX010000004">
    <property type="protein sequence ID" value="MFC4361795.1"/>
    <property type="molecule type" value="Genomic_DNA"/>
</dbReference>
<sequence length="293" mass="33558">MGYLTPPERFKRLPRLSHWGRGLPPLSEAVPAMEAWFRTPVGRELLSRELQQVDEVLQCLFGYHLCQMSVCRNLELTATSRILHRFNINPLASASNELHGPAALAHPEQLPLPAESTDVVLLHHVLEFSNQPHQVLREACRVLMPRGHLVIVGFNPWSLMGLWKQLARLGNEPHWRYQAFSVRRLNDWLRLLDLEVSSLSRGFYRFPLQSAKGLSLLHGWDNWCERWQWLGGGFYVLVARKEVTPLTPIRPMWKARQALPGLSVVNRQAEPVPRAQVGQKARQSGYKKPPSES</sequence>
<dbReference type="Proteomes" id="UP001595840">
    <property type="component" value="Unassembled WGS sequence"/>
</dbReference>